<dbReference type="AlphaFoldDB" id="A0A1Q5UAS6"/>
<dbReference type="EMBL" id="MNBE01000483">
    <property type="protein sequence ID" value="OKP09573.1"/>
    <property type="molecule type" value="Genomic_DNA"/>
</dbReference>
<sequence>MIPDEIRDGKQIDSQREPDASSKHRQARYPGVIIEVCYSQKGRCVSHLADEYILSTDGSVSAVVALDIDYKGSKKATITVWRPEYATLDGKEELQATATIDALVRTI</sequence>
<name>A0A1Q5UAS6_9EURO</name>
<dbReference type="Proteomes" id="UP000186955">
    <property type="component" value="Unassembled WGS sequence"/>
</dbReference>
<evidence type="ECO:0000313" key="3">
    <source>
        <dbReference type="Proteomes" id="UP000186955"/>
    </source>
</evidence>
<comment type="caution">
    <text evidence="2">The sequence shown here is derived from an EMBL/GenBank/DDBJ whole genome shotgun (WGS) entry which is preliminary data.</text>
</comment>
<gene>
    <name evidence="2" type="ORF">PENSUB_5005</name>
</gene>
<protein>
    <submittedName>
        <fullName evidence="2">Uncharacterized protein</fullName>
    </submittedName>
</protein>
<feature type="region of interest" description="Disordered" evidence="1">
    <location>
        <begin position="1"/>
        <end position="26"/>
    </location>
</feature>
<keyword evidence="3" id="KW-1185">Reference proteome</keyword>
<reference evidence="2 3" key="1">
    <citation type="submission" date="2016-10" db="EMBL/GenBank/DDBJ databases">
        <title>Genome sequence of the ascomycete fungus Penicillium subrubescens.</title>
        <authorList>
            <person name="De Vries R.P."/>
            <person name="Peng M."/>
            <person name="Dilokpimol A."/>
            <person name="Hilden K."/>
            <person name="Makela M.R."/>
            <person name="Grigoriev I."/>
            <person name="Riley R."/>
            <person name="Granchi Z."/>
        </authorList>
    </citation>
    <scope>NUCLEOTIDE SEQUENCE [LARGE SCALE GENOMIC DNA]</scope>
    <source>
        <strain evidence="2 3">CBS 132785</strain>
    </source>
</reference>
<accession>A0A1Q5UAS6</accession>
<dbReference type="STRING" id="1316194.A0A1Q5UAS6"/>
<proteinExistence type="predicted"/>
<evidence type="ECO:0000313" key="2">
    <source>
        <dbReference type="EMBL" id="OKP09573.1"/>
    </source>
</evidence>
<organism evidence="2 3">
    <name type="scientific">Penicillium subrubescens</name>
    <dbReference type="NCBI Taxonomy" id="1316194"/>
    <lineage>
        <taxon>Eukaryota</taxon>
        <taxon>Fungi</taxon>
        <taxon>Dikarya</taxon>
        <taxon>Ascomycota</taxon>
        <taxon>Pezizomycotina</taxon>
        <taxon>Eurotiomycetes</taxon>
        <taxon>Eurotiomycetidae</taxon>
        <taxon>Eurotiales</taxon>
        <taxon>Aspergillaceae</taxon>
        <taxon>Penicillium</taxon>
    </lineage>
</organism>
<evidence type="ECO:0000256" key="1">
    <source>
        <dbReference type="SAM" id="MobiDB-lite"/>
    </source>
</evidence>
<feature type="compositionally biased region" description="Basic and acidic residues" evidence="1">
    <location>
        <begin position="1"/>
        <end position="22"/>
    </location>
</feature>